<name>A0A7V1LK03_CALAY</name>
<dbReference type="InterPro" id="IPR001647">
    <property type="entry name" value="HTH_TetR"/>
</dbReference>
<sequence length="212" mass="24155">MGIAERKEREKQQRRNDIIDAAERLFFKKGYENTTMDQVAEEAELSKGTLYLYFKNKEDLYLAINIRGMGLLQGMFRQAVQKGNTGIEKVENIGRAYYEFSKKYPDYFSAMIYYESRNIPDMAEDSCFQSCEEQGMQTLQIVADAVDTGMKDGTIRDDLDPLMVATILWGHTTGMIQILALKEVHLREVHGVNIEELIGTSLSLTARGLTPE</sequence>
<evidence type="ECO:0000259" key="5">
    <source>
        <dbReference type="PROSITE" id="PS50977"/>
    </source>
</evidence>
<dbReference type="Proteomes" id="UP000886005">
    <property type="component" value="Unassembled WGS sequence"/>
</dbReference>
<evidence type="ECO:0000313" key="6">
    <source>
        <dbReference type="EMBL" id="HED09320.1"/>
    </source>
</evidence>
<evidence type="ECO:0000256" key="4">
    <source>
        <dbReference type="PROSITE-ProRule" id="PRU00335"/>
    </source>
</evidence>
<protein>
    <submittedName>
        <fullName evidence="6">TetR/AcrR family transcriptional regulator</fullName>
    </submittedName>
</protein>
<proteinExistence type="predicted"/>
<dbReference type="SUPFAM" id="SSF48498">
    <property type="entry name" value="Tetracyclin repressor-like, C-terminal domain"/>
    <property type="match status" value="1"/>
</dbReference>
<dbReference type="PROSITE" id="PS01081">
    <property type="entry name" value="HTH_TETR_1"/>
    <property type="match status" value="1"/>
</dbReference>
<feature type="DNA-binding region" description="H-T-H motif" evidence="4">
    <location>
        <begin position="35"/>
        <end position="54"/>
    </location>
</feature>
<dbReference type="Gene3D" id="1.10.10.60">
    <property type="entry name" value="Homeodomain-like"/>
    <property type="match status" value="1"/>
</dbReference>
<evidence type="ECO:0000256" key="3">
    <source>
        <dbReference type="ARBA" id="ARBA00023163"/>
    </source>
</evidence>
<dbReference type="PANTHER" id="PTHR30055:SF234">
    <property type="entry name" value="HTH-TYPE TRANSCRIPTIONAL REGULATOR BETI"/>
    <property type="match status" value="1"/>
</dbReference>
<dbReference type="PRINTS" id="PR00455">
    <property type="entry name" value="HTHTETR"/>
</dbReference>
<evidence type="ECO:0000256" key="2">
    <source>
        <dbReference type="ARBA" id="ARBA00023125"/>
    </source>
</evidence>
<comment type="caution">
    <text evidence="6">The sequence shown here is derived from an EMBL/GenBank/DDBJ whole genome shotgun (WGS) entry which is preliminary data.</text>
</comment>
<dbReference type="Gene3D" id="1.10.357.10">
    <property type="entry name" value="Tetracycline Repressor, domain 2"/>
    <property type="match status" value="1"/>
</dbReference>
<dbReference type="PROSITE" id="PS50977">
    <property type="entry name" value="HTH_TETR_2"/>
    <property type="match status" value="1"/>
</dbReference>
<dbReference type="EMBL" id="DRLD01000038">
    <property type="protein sequence ID" value="HED09320.1"/>
    <property type="molecule type" value="Genomic_DNA"/>
</dbReference>
<dbReference type="GO" id="GO:0000976">
    <property type="term" value="F:transcription cis-regulatory region binding"/>
    <property type="evidence" value="ECO:0007669"/>
    <property type="project" value="TreeGrafter"/>
</dbReference>
<dbReference type="FunFam" id="1.10.10.60:FF:000141">
    <property type="entry name" value="TetR family transcriptional regulator"/>
    <property type="match status" value="1"/>
</dbReference>
<gene>
    <name evidence="6" type="ORF">ENJ10_01395</name>
</gene>
<keyword evidence="1" id="KW-0805">Transcription regulation</keyword>
<feature type="domain" description="HTH tetR-type" evidence="5">
    <location>
        <begin position="12"/>
        <end position="72"/>
    </location>
</feature>
<reference evidence="6" key="1">
    <citation type="journal article" date="2020" name="mSystems">
        <title>Genome- and Community-Level Interaction Insights into Carbon Utilization and Element Cycling Functions of Hydrothermarchaeota in Hydrothermal Sediment.</title>
        <authorList>
            <person name="Zhou Z."/>
            <person name="Liu Y."/>
            <person name="Xu W."/>
            <person name="Pan J."/>
            <person name="Luo Z.H."/>
            <person name="Li M."/>
        </authorList>
    </citation>
    <scope>NUCLEOTIDE SEQUENCE [LARGE SCALE GENOMIC DNA]</scope>
    <source>
        <strain evidence="6">HyVt-456</strain>
    </source>
</reference>
<dbReference type="Pfam" id="PF00440">
    <property type="entry name" value="TetR_N"/>
    <property type="match status" value="1"/>
</dbReference>
<accession>A0A7V1LK03</accession>
<dbReference type="InterPro" id="IPR009057">
    <property type="entry name" value="Homeodomain-like_sf"/>
</dbReference>
<dbReference type="PANTHER" id="PTHR30055">
    <property type="entry name" value="HTH-TYPE TRANSCRIPTIONAL REGULATOR RUTR"/>
    <property type="match status" value="1"/>
</dbReference>
<dbReference type="AlphaFoldDB" id="A0A7V1LK03"/>
<dbReference type="InterPro" id="IPR036271">
    <property type="entry name" value="Tet_transcr_reg_TetR-rel_C_sf"/>
</dbReference>
<dbReference type="GO" id="GO:0003700">
    <property type="term" value="F:DNA-binding transcription factor activity"/>
    <property type="evidence" value="ECO:0007669"/>
    <property type="project" value="TreeGrafter"/>
</dbReference>
<dbReference type="InterPro" id="IPR050109">
    <property type="entry name" value="HTH-type_TetR-like_transc_reg"/>
</dbReference>
<keyword evidence="2 4" id="KW-0238">DNA-binding</keyword>
<dbReference type="SUPFAM" id="SSF46689">
    <property type="entry name" value="Homeodomain-like"/>
    <property type="match status" value="1"/>
</dbReference>
<dbReference type="InterPro" id="IPR023772">
    <property type="entry name" value="DNA-bd_HTH_TetR-type_CS"/>
</dbReference>
<keyword evidence="3" id="KW-0804">Transcription</keyword>
<organism evidence="6">
    <name type="scientific">Caldithrix abyssi</name>
    <dbReference type="NCBI Taxonomy" id="187145"/>
    <lineage>
        <taxon>Bacteria</taxon>
        <taxon>Pseudomonadati</taxon>
        <taxon>Calditrichota</taxon>
        <taxon>Calditrichia</taxon>
        <taxon>Calditrichales</taxon>
        <taxon>Calditrichaceae</taxon>
        <taxon>Caldithrix</taxon>
    </lineage>
</organism>
<evidence type="ECO:0000256" key="1">
    <source>
        <dbReference type="ARBA" id="ARBA00023015"/>
    </source>
</evidence>